<dbReference type="InterPro" id="IPR003593">
    <property type="entry name" value="AAA+_ATPase"/>
</dbReference>
<evidence type="ECO:0000259" key="5">
    <source>
        <dbReference type="PROSITE" id="PS50893"/>
    </source>
</evidence>
<dbReference type="PANTHER" id="PTHR42711">
    <property type="entry name" value="ABC TRANSPORTER ATP-BINDING PROTEIN"/>
    <property type="match status" value="1"/>
</dbReference>
<gene>
    <name evidence="6" type="ORF">GYA55_14940</name>
</gene>
<sequence length="306" mass="34021">MKVVLEVKELTKVFSGRKSFTAVDRVSFALEEGEIVGLLGPNGAGKSTTIHMLLGTLTPSSGSIKYFDRDFYMHRSDVLGQVGYINGYSRLPGNLTVQENLEIYARIAGLAWKERKIRIEKLLKRFDGTTLRRRLVGKLSAGQATRIMLAKAFLGYPKMVLLDEPTAALDPDVCADVRAFVQEQRREYGVSMLYTSHNMSEVAEVCDRVIFLKDGRIVAVDKPERLAATIAVSTLRVHVEKEARAARKALEKLSGNVSQNGSWVQASIASEEIANALRCLTMRGVNFSDIEVLKPTLEDYFLRMAS</sequence>
<reference evidence="6 7" key="1">
    <citation type="journal article" date="2020" name="Biotechnol. Biofuels">
        <title>New insights from the biogas microbiome by comprehensive genome-resolved metagenomics of nearly 1600 species originating from multiple anaerobic digesters.</title>
        <authorList>
            <person name="Campanaro S."/>
            <person name="Treu L."/>
            <person name="Rodriguez-R L.M."/>
            <person name="Kovalovszki A."/>
            <person name="Ziels R.M."/>
            <person name="Maus I."/>
            <person name="Zhu X."/>
            <person name="Kougias P.G."/>
            <person name="Basile A."/>
            <person name="Luo G."/>
            <person name="Schluter A."/>
            <person name="Konstantinidis K.T."/>
            <person name="Angelidaki I."/>
        </authorList>
    </citation>
    <scope>NUCLEOTIDE SEQUENCE [LARGE SCALE GENOMIC DNA]</scope>
    <source>
        <strain evidence="6">AS27yjCOA_65</strain>
    </source>
</reference>
<evidence type="ECO:0000256" key="4">
    <source>
        <dbReference type="ARBA" id="ARBA00022840"/>
    </source>
</evidence>
<feature type="domain" description="ABC transporter" evidence="5">
    <location>
        <begin position="5"/>
        <end position="239"/>
    </location>
</feature>
<keyword evidence="4 6" id="KW-0067">ATP-binding</keyword>
<dbReference type="InterPro" id="IPR003439">
    <property type="entry name" value="ABC_transporter-like_ATP-bd"/>
</dbReference>
<dbReference type="PANTHER" id="PTHR42711:SF5">
    <property type="entry name" value="ABC TRANSPORTER ATP-BINDING PROTEIN NATA"/>
    <property type="match status" value="1"/>
</dbReference>
<evidence type="ECO:0000256" key="1">
    <source>
        <dbReference type="ARBA" id="ARBA00005417"/>
    </source>
</evidence>
<dbReference type="PROSITE" id="PS50893">
    <property type="entry name" value="ABC_TRANSPORTER_2"/>
    <property type="match status" value="1"/>
</dbReference>
<dbReference type="EMBL" id="JAAZON010000678">
    <property type="protein sequence ID" value="NMC64459.1"/>
    <property type="molecule type" value="Genomic_DNA"/>
</dbReference>
<dbReference type="Pfam" id="PF00005">
    <property type="entry name" value="ABC_tran"/>
    <property type="match status" value="1"/>
</dbReference>
<evidence type="ECO:0000313" key="6">
    <source>
        <dbReference type="EMBL" id="NMC64459.1"/>
    </source>
</evidence>
<dbReference type="SUPFAM" id="SSF52540">
    <property type="entry name" value="P-loop containing nucleoside triphosphate hydrolases"/>
    <property type="match status" value="1"/>
</dbReference>
<dbReference type="InterPro" id="IPR050763">
    <property type="entry name" value="ABC_transporter_ATP-binding"/>
</dbReference>
<comment type="similarity">
    <text evidence="1">Belongs to the ABC transporter superfamily.</text>
</comment>
<evidence type="ECO:0000256" key="2">
    <source>
        <dbReference type="ARBA" id="ARBA00022448"/>
    </source>
</evidence>
<name>A0A7X9FUC7_9DELT</name>
<dbReference type="Proteomes" id="UP000524246">
    <property type="component" value="Unassembled WGS sequence"/>
</dbReference>
<dbReference type="SMART" id="SM00382">
    <property type="entry name" value="AAA"/>
    <property type="match status" value="1"/>
</dbReference>
<dbReference type="PROSITE" id="PS00211">
    <property type="entry name" value="ABC_TRANSPORTER_1"/>
    <property type="match status" value="1"/>
</dbReference>
<comment type="caution">
    <text evidence="6">The sequence shown here is derived from an EMBL/GenBank/DDBJ whole genome shotgun (WGS) entry which is preliminary data.</text>
</comment>
<dbReference type="AlphaFoldDB" id="A0A7X9FUC7"/>
<keyword evidence="2" id="KW-0813">Transport</keyword>
<dbReference type="GO" id="GO:0005524">
    <property type="term" value="F:ATP binding"/>
    <property type="evidence" value="ECO:0007669"/>
    <property type="project" value="UniProtKB-KW"/>
</dbReference>
<accession>A0A7X9FUC7</accession>
<dbReference type="Gene3D" id="3.40.50.300">
    <property type="entry name" value="P-loop containing nucleotide triphosphate hydrolases"/>
    <property type="match status" value="1"/>
</dbReference>
<evidence type="ECO:0000256" key="3">
    <source>
        <dbReference type="ARBA" id="ARBA00022741"/>
    </source>
</evidence>
<protein>
    <submittedName>
        <fullName evidence="6">ABC transporter ATP-binding protein</fullName>
    </submittedName>
</protein>
<proteinExistence type="inferred from homology"/>
<dbReference type="InterPro" id="IPR027417">
    <property type="entry name" value="P-loop_NTPase"/>
</dbReference>
<keyword evidence="3" id="KW-0547">Nucleotide-binding</keyword>
<dbReference type="InterPro" id="IPR017871">
    <property type="entry name" value="ABC_transporter-like_CS"/>
</dbReference>
<dbReference type="GO" id="GO:0016887">
    <property type="term" value="F:ATP hydrolysis activity"/>
    <property type="evidence" value="ECO:0007669"/>
    <property type="project" value="InterPro"/>
</dbReference>
<evidence type="ECO:0000313" key="7">
    <source>
        <dbReference type="Proteomes" id="UP000524246"/>
    </source>
</evidence>
<organism evidence="6 7">
    <name type="scientific">SAR324 cluster bacterium</name>
    <dbReference type="NCBI Taxonomy" id="2024889"/>
    <lineage>
        <taxon>Bacteria</taxon>
        <taxon>Deltaproteobacteria</taxon>
        <taxon>SAR324 cluster</taxon>
    </lineage>
</organism>